<dbReference type="Gene3D" id="3.40.50.300">
    <property type="entry name" value="P-loop containing nucleotide triphosphate hydrolases"/>
    <property type="match status" value="1"/>
</dbReference>
<evidence type="ECO:0000256" key="1">
    <source>
        <dbReference type="ARBA" id="ARBA00022612"/>
    </source>
</evidence>
<name>A0A848ATI9_9BACT</name>
<evidence type="ECO:0000313" key="3">
    <source>
        <dbReference type="EMBL" id="NMD86291.1"/>
    </source>
</evidence>
<dbReference type="InterPro" id="IPR035421">
    <property type="entry name" value="Terminase_6C"/>
</dbReference>
<dbReference type="EMBL" id="JABAEW010000009">
    <property type="protein sequence ID" value="NMD86291.1"/>
    <property type="molecule type" value="Genomic_DNA"/>
</dbReference>
<reference evidence="3 4" key="1">
    <citation type="submission" date="2020-04" db="EMBL/GenBank/DDBJ databases">
        <authorList>
            <person name="Hitch T.C.A."/>
            <person name="Wylensek D."/>
            <person name="Clavel T."/>
        </authorList>
    </citation>
    <scope>NUCLEOTIDE SEQUENCE [LARGE SCALE GENOMIC DNA]</scope>
    <source>
        <strain evidence="3 4">COR2-253-APC-1A</strain>
    </source>
</reference>
<dbReference type="InterPro" id="IPR027417">
    <property type="entry name" value="P-loop_NTPase"/>
</dbReference>
<proteinExistence type="predicted"/>
<organism evidence="3 4">
    <name type="scientific">Victivallis vadensis</name>
    <dbReference type="NCBI Taxonomy" id="172901"/>
    <lineage>
        <taxon>Bacteria</taxon>
        <taxon>Pseudomonadati</taxon>
        <taxon>Lentisphaerota</taxon>
        <taxon>Lentisphaeria</taxon>
        <taxon>Victivallales</taxon>
        <taxon>Victivallaceae</taxon>
        <taxon>Victivallis</taxon>
    </lineage>
</organism>
<dbReference type="Gene3D" id="3.30.420.240">
    <property type="match status" value="1"/>
</dbReference>
<dbReference type="Proteomes" id="UP000576225">
    <property type="component" value="Unassembled WGS sequence"/>
</dbReference>
<feature type="domain" description="Terminase large subunit gp17-like C-terminal" evidence="2">
    <location>
        <begin position="236"/>
        <end position="381"/>
    </location>
</feature>
<comment type="caution">
    <text evidence="3">The sequence shown here is derived from an EMBL/GenBank/DDBJ whole genome shotgun (WGS) entry which is preliminary data.</text>
</comment>
<protein>
    <submittedName>
        <fullName evidence="3">DNA-packaging protein</fullName>
    </submittedName>
</protein>
<dbReference type="Pfam" id="PF17289">
    <property type="entry name" value="Terminase_6C"/>
    <property type="match status" value="1"/>
</dbReference>
<dbReference type="AlphaFoldDB" id="A0A848ATI9"/>
<keyword evidence="1" id="KW-1188">Viral release from host cell</keyword>
<sequence length="392" mass="43443">MLFGGSRSGKTFALVCAILTRAGKAPGSRHAIIRRHFNGVKTSIGADTLPKAVRLRFPTWRLDYNQSDSVFRLANGSEIWLIGLDDAQRADKILGKEFATVYFNECSELDYSSVQTALTRLAQNCPEIRNKAFYDCNPPSKSHWAYRVFIQKLQPIDRTPLANPGDYDAMLINPADNRENLPAGYIENTLGGLSQRQQKRFLLGEWLDDTEGALWRQSMIDSARVVNAPELVRVVVGVDPAVTAGEESDHTGIVAAGMGVDGDFYVLADRSVRTDPLGWCREVVKLYREYDADRVVGEVNNGGDLIEGLLRQVDPDIAFRAVRATRGKIIRAEPAAALYEKGRVHHVGSFPELEEEMTSFAPLMATKSPDRMDALVWALAELSKGGQRFILA</sequence>
<gene>
    <name evidence="3" type="ORF">HF882_06800</name>
</gene>
<evidence type="ECO:0000313" key="4">
    <source>
        <dbReference type="Proteomes" id="UP000576225"/>
    </source>
</evidence>
<accession>A0A848ATI9</accession>
<dbReference type="Pfam" id="PF03237">
    <property type="entry name" value="Terminase_6N"/>
    <property type="match status" value="1"/>
</dbReference>
<evidence type="ECO:0000259" key="2">
    <source>
        <dbReference type="Pfam" id="PF17289"/>
    </source>
</evidence>